<dbReference type="PANTHER" id="PTHR46931">
    <property type="entry name" value="CRIB DOMAIN-CONTAINING PROTEIN RIC2"/>
    <property type="match status" value="1"/>
</dbReference>
<evidence type="ECO:0000256" key="1">
    <source>
        <dbReference type="SAM" id="MobiDB-lite"/>
    </source>
</evidence>
<gene>
    <name evidence="3" type="ORF">SASPL_148735</name>
</gene>
<feature type="compositionally biased region" description="Basic and acidic residues" evidence="1">
    <location>
        <begin position="54"/>
        <end position="71"/>
    </location>
</feature>
<protein>
    <recommendedName>
        <fullName evidence="2">CRIB domain-containing protein</fullName>
    </recommendedName>
</protein>
<sequence>MQHIYSNNMCPELITCFNMKDRLERFVLLPFAAGCISESSIPVVMHQSKRSKHEKVEEGKKDKEEGCLDNEKSLSGQNWKTSLPKFQKAFKNLSQLFVYKDEQEAETGMEIGLPTDVKHVSHIGLDGCTNSIFSMGWAEQELIDLHSFPLSELEFAIKAQAETPKITSLLETKCHSNNNSIAQ</sequence>
<keyword evidence="4" id="KW-1185">Reference proteome</keyword>
<dbReference type="EMBL" id="PNBA02000019">
    <property type="protein sequence ID" value="KAG6390989.1"/>
    <property type="molecule type" value="Genomic_DNA"/>
</dbReference>
<evidence type="ECO:0000313" key="4">
    <source>
        <dbReference type="Proteomes" id="UP000298416"/>
    </source>
</evidence>
<dbReference type="PANTHER" id="PTHR46931:SF15">
    <property type="entry name" value="CRIB DOMAIN-CONTAINING PROTEIN"/>
    <property type="match status" value="1"/>
</dbReference>
<dbReference type="OrthoDB" id="678664at2759"/>
<reference evidence="3" key="1">
    <citation type="submission" date="2018-01" db="EMBL/GenBank/DDBJ databases">
        <authorList>
            <person name="Mao J.F."/>
        </authorList>
    </citation>
    <scope>NUCLEOTIDE SEQUENCE</scope>
    <source>
        <strain evidence="3">Huo1</strain>
        <tissue evidence="3">Leaf</tissue>
    </source>
</reference>
<name>A0A8X8Z4J9_SALSN</name>
<dbReference type="AlphaFoldDB" id="A0A8X8Z4J9"/>
<dbReference type="PROSITE" id="PS50108">
    <property type="entry name" value="CRIB"/>
    <property type="match status" value="1"/>
</dbReference>
<reference evidence="3" key="2">
    <citation type="submission" date="2020-08" db="EMBL/GenBank/DDBJ databases">
        <title>Plant Genome Project.</title>
        <authorList>
            <person name="Zhang R.-G."/>
        </authorList>
    </citation>
    <scope>NUCLEOTIDE SEQUENCE</scope>
    <source>
        <strain evidence="3">Huo1</strain>
        <tissue evidence="3">Leaf</tissue>
    </source>
</reference>
<evidence type="ECO:0000259" key="2">
    <source>
        <dbReference type="PROSITE" id="PS50108"/>
    </source>
</evidence>
<feature type="domain" description="CRIB" evidence="2">
    <location>
        <begin position="111"/>
        <end position="124"/>
    </location>
</feature>
<organism evidence="3">
    <name type="scientific">Salvia splendens</name>
    <name type="common">Scarlet sage</name>
    <dbReference type="NCBI Taxonomy" id="180675"/>
    <lineage>
        <taxon>Eukaryota</taxon>
        <taxon>Viridiplantae</taxon>
        <taxon>Streptophyta</taxon>
        <taxon>Embryophyta</taxon>
        <taxon>Tracheophyta</taxon>
        <taxon>Spermatophyta</taxon>
        <taxon>Magnoliopsida</taxon>
        <taxon>eudicotyledons</taxon>
        <taxon>Gunneridae</taxon>
        <taxon>Pentapetalae</taxon>
        <taxon>asterids</taxon>
        <taxon>lamiids</taxon>
        <taxon>Lamiales</taxon>
        <taxon>Lamiaceae</taxon>
        <taxon>Nepetoideae</taxon>
        <taxon>Mentheae</taxon>
        <taxon>Salviinae</taxon>
        <taxon>Salvia</taxon>
        <taxon>Salvia subgen. Calosphace</taxon>
        <taxon>core Calosphace</taxon>
    </lineage>
</organism>
<feature type="region of interest" description="Disordered" evidence="1">
    <location>
        <begin position="47"/>
        <end position="71"/>
    </location>
</feature>
<dbReference type="Proteomes" id="UP000298416">
    <property type="component" value="Unassembled WGS sequence"/>
</dbReference>
<dbReference type="InterPro" id="IPR000095">
    <property type="entry name" value="CRIB_dom"/>
</dbReference>
<dbReference type="InterPro" id="IPR044509">
    <property type="entry name" value="RIC2/4"/>
</dbReference>
<evidence type="ECO:0000313" key="3">
    <source>
        <dbReference type="EMBL" id="KAG6390989.1"/>
    </source>
</evidence>
<dbReference type="CDD" id="cd00132">
    <property type="entry name" value="CRIB"/>
    <property type="match status" value="1"/>
</dbReference>
<comment type="caution">
    <text evidence="3">The sequence shown here is derived from an EMBL/GenBank/DDBJ whole genome shotgun (WGS) entry which is preliminary data.</text>
</comment>
<proteinExistence type="predicted"/>
<dbReference type="Pfam" id="PF00786">
    <property type="entry name" value="PBD"/>
    <property type="match status" value="1"/>
</dbReference>
<accession>A0A8X8Z4J9</accession>